<protein>
    <recommendedName>
        <fullName evidence="3">Pectate lyase superfamily protein domain-containing protein</fullName>
    </recommendedName>
</protein>
<gene>
    <name evidence="1" type="ORF">C1638_019265</name>
</gene>
<dbReference type="InterPro" id="IPR011050">
    <property type="entry name" value="Pectin_lyase_fold/virulence"/>
</dbReference>
<dbReference type="OrthoDB" id="606446at2"/>
<sequence>MVKNISTLLYICFFPTVLACNKKKEALINYPLEQQKFQKEYSKFSSLKVDNDTINGSFFGIKADFNGKTGTDNRKALQIAVDYCSKNKKTLVLPKGKILLNSFGISDAAKSHNNIIDLKSNTTINGSGSEIIIGNFFDDKNFIVFSGFNASEPLEFTKLENIGFSHITIDFSSSTSYMKNGYRLRKAIEFGHTINGYVTQSIFKNGDLTCAIASGYGKKNISSNIKIFNNRFINLIKSEENEDHTTVYINSQFSEVYNNIFTNNSTRGKLIACATELHNSNTKFYKNTISGYTRMMYVAATDKENYTITNINISNNTANITNAAIYLWLDQSTAIENIIIENNNITSTHVKGYSMLYNGTQGLLADARNNTITSVTNMVVRNNNINIKSTAFKGRAVKYSTNYKFKDINNQCSNCKDGNYYK</sequence>
<name>A0A316WJT6_9FLAO</name>
<proteinExistence type="predicted"/>
<evidence type="ECO:0008006" key="3">
    <source>
        <dbReference type="Google" id="ProtNLM"/>
    </source>
</evidence>
<comment type="caution">
    <text evidence="1">The sequence shown here is derived from an EMBL/GenBank/DDBJ whole genome shotgun (WGS) entry which is preliminary data.</text>
</comment>
<evidence type="ECO:0000313" key="1">
    <source>
        <dbReference type="EMBL" id="PWN60616.1"/>
    </source>
</evidence>
<accession>A0A316WJT6</accession>
<dbReference type="Gene3D" id="2.160.20.10">
    <property type="entry name" value="Single-stranded right-handed beta-helix, Pectin lyase-like"/>
    <property type="match status" value="1"/>
</dbReference>
<dbReference type="EMBL" id="PPEI02000007">
    <property type="protein sequence ID" value="PWN60616.1"/>
    <property type="molecule type" value="Genomic_DNA"/>
</dbReference>
<dbReference type="SUPFAM" id="SSF51126">
    <property type="entry name" value="Pectin lyase-like"/>
    <property type="match status" value="1"/>
</dbReference>
<reference evidence="1" key="1">
    <citation type="submission" date="2018-04" db="EMBL/GenBank/DDBJ databases">
        <title>Draft Genome Sequences of Chryseobacterium lactis NCTC11390T isolated from milk, Chryseobacterium oncorhynchi 701B-08T from rainbow trout, and Chryseobacterium viscerum 687B-08T from diseased fish.</title>
        <authorList>
            <person name="Jeong J.-J."/>
            <person name="Lee Y.J."/>
            <person name="Pathiraja D."/>
            <person name="Park B."/>
            <person name="Choi I.-G."/>
            <person name="Kim K.D."/>
        </authorList>
    </citation>
    <scope>NUCLEOTIDE SEQUENCE [LARGE SCALE GENOMIC DNA]</scope>
    <source>
        <strain evidence="1">701B-08</strain>
    </source>
</reference>
<dbReference type="Proteomes" id="UP000236182">
    <property type="component" value="Unassembled WGS sequence"/>
</dbReference>
<dbReference type="RefSeq" id="WP_109623577.1">
    <property type="nucleotide sequence ID" value="NZ_PPEI02000007.1"/>
</dbReference>
<organism evidence="1 2">
    <name type="scientific">Chryseobacterium oncorhynchi</name>
    <dbReference type="NCBI Taxonomy" id="741074"/>
    <lineage>
        <taxon>Bacteria</taxon>
        <taxon>Pseudomonadati</taxon>
        <taxon>Bacteroidota</taxon>
        <taxon>Flavobacteriia</taxon>
        <taxon>Flavobacteriales</taxon>
        <taxon>Weeksellaceae</taxon>
        <taxon>Chryseobacterium group</taxon>
        <taxon>Chryseobacterium</taxon>
    </lineage>
</organism>
<keyword evidence="2" id="KW-1185">Reference proteome</keyword>
<dbReference type="InterPro" id="IPR012334">
    <property type="entry name" value="Pectin_lyas_fold"/>
</dbReference>
<dbReference type="AlphaFoldDB" id="A0A316WJT6"/>
<dbReference type="PROSITE" id="PS51257">
    <property type="entry name" value="PROKAR_LIPOPROTEIN"/>
    <property type="match status" value="1"/>
</dbReference>
<evidence type="ECO:0000313" key="2">
    <source>
        <dbReference type="Proteomes" id="UP000236182"/>
    </source>
</evidence>